<evidence type="ECO:0000313" key="2">
    <source>
        <dbReference type="EMBL" id="KGO64720.1"/>
    </source>
</evidence>
<name>A0A0A2KK59_PENIT</name>
<evidence type="ECO:0000313" key="3">
    <source>
        <dbReference type="Proteomes" id="UP000030104"/>
    </source>
</evidence>
<feature type="region of interest" description="Disordered" evidence="1">
    <location>
        <begin position="1"/>
        <end position="39"/>
    </location>
</feature>
<proteinExistence type="predicted"/>
<protein>
    <submittedName>
        <fullName evidence="2">Uncharacterized protein</fullName>
    </submittedName>
</protein>
<feature type="compositionally biased region" description="Polar residues" evidence="1">
    <location>
        <begin position="1"/>
        <end position="10"/>
    </location>
</feature>
<gene>
    <name evidence="2" type="ORF">PITC_052650</name>
</gene>
<evidence type="ECO:0000256" key="1">
    <source>
        <dbReference type="SAM" id="MobiDB-lite"/>
    </source>
</evidence>
<organism evidence="2 3">
    <name type="scientific">Penicillium italicum</name>
    <name type="common">Blue mold</name>
    <dbReference type="NCBI Taxonomy" id="40296"/>
    <lineage>
        <taxon>Eukaryota</taxon>
        <taxon>Fungi</taxon>
        <taxon>Dikarya</taxon>
        <taxon>Ascomycota</taxon>
        <taxon>Pezizomycotina</taxon>
        <taxon>Eurotiomycetes</taxon>
        <taxon>Eurotiomycetidae</taxon>
        <taxon>Eurotiales</taxon>
        <taxon>Aspergillaceae</taxon>
        <taxon>Penicillium</taxon>
    </lineage>
</organism>
<dbReference type="AlphaFoldDB" id="A0A0A2KK59"/>
<reference evidence="2 3" key="1">
    <citation type="journal article" date="2015" name="Mol. Plant Microbe Interact.">
        <title>Genome, transcriptome, and functional analyses of Penicillium expansum provide new insights into secondary metabolism and pathogenicity.</title>
        <authorList>
            <person name="Ballester A.R."/>
            <person name="Marcet-Houben M."/>
            <person name="Levin E."/>
            <person name="Sela N."/>
            <person name="Selma-Lazaro C."/>
            <person name="Carmona L."/>
            <person name="Wisniewski M."/>
            <person name="Droby S."/>
            <person name="Gonzalez-Candelas L."/>
            <person name="Gabaldon T."/>
        </authorList>
    </citation>
    <scope>NUCLEOTIDE SEQUENCE [LARGE SCALE GENOMIC DNA]</scope>
    <source>
        <strain evidence="2 3">PHI-1</strain>
    </source>
</reference>
<dbReference type="EMBL" id="JQGA01001564">
    <property type="protein sequence ID" value="KGO64720.1"/>
    <property type="molecule type" value="Genomic_DNA"/>
</dbReference>
<sequence length="331" mass="36634">MPESSESTGDASSPSAVCPPSPCRGRDDSTRPTSVRSDGICNMDTVDTMVDSLSSFRPNMGLYNPQVFGVIDNTIDLHTGFDQVKDMLDGYDFLDQCLSLPARGHTASKDPNAELEATNSQRNNYHHAAAESPSHLKCSCTSHLMKQLASMPLAFENQANPSFDVQLSELKLAVNVSKACMGCSCTLHDDMAMLMISILIGRVIQGFEKTLSIIRPMANAENFNASNGPGGPGHAPTLSWGTLQIEADEEDELKQHMWLLQFRKFRPVLNQFNAYIGRLAGTYGFGDSAQVKAYQCLHMWLAQKMDNVNNQYKAQEGEIEKEKVRWKEEAW</sequence>
<accession>A0A0A2KK59</accession>
<comment type="caution">
    <text evidence="2">The sequence shown here is derived from an EMBL/GenBank/DDBJ whole genome shotgun (WGS) entry which is preliminary data.</text>
</comment>
<dbReference type="OrthoDB" id="4349761at2759"/>
<keyword evidence="3" id="KW-1185">Reference proteome</keyword>
<dbReference type="Proteomes" id="UP000030104">
    <property type="component" value="Unassembled WGS sequence"/>
</dbReference>
<dbReference type="HOGENOM" id="CLU_839647_0_0_1"/>